<sequence length="30" mass="3562">MRFEVPVLKVIVFIIAVIAFIGWAFFGWEY</sequence>
<evidence type="ECO:0000256" key="1">
    <source>
        <dbReference type="SAM" id="Phobius"/>
    </source>
</evidence>
<organism evidence="2 3">
    <name type="scientific">Salimicrobium flavidum</name>
    <dbReference type="NCBI Taxonomy" id="570947"/>
    <lineage>
        <taxon>Bacteria</taxon>
        <taxon>Bacillati</taxon>
        <taxon>Bacillota</taxon>
        <taxon>Bacilli</taxon>
        <taxon>Bacillales</taxon>
        <taxon>Bacillaceae</taxon>
        <taxon>Salimicrobium</taxon>
    </lineage>
</organism>
<evidence type="ECO:0000313" key="2">
    <source>
        <dbReference type="EMBL" id="SIS66244.1"/>
    </source>
</evidence>
<name>A0A1N7KXD7_9BACI</name>
<dbReference type="EMBL" id="FTOC01000022">
    <property type="protein sequence ID" value="SIS66244.1"/>
    <property type="molecule type" value="Genomic_DNA"/>
</dbReference>
<protein>
    <submittedName>
        <fullName evidence="2">Uncharacterized protein</fullName>
    </submittedName>
</protein>
<dbReference type="Proteomes" id="UP000187608">
    <property type="component" value="Unassembled WGS sequence"/>
</dbReference>
<gene>
    <name evidence="2" type="ORF">SAMN05421687_12222</name>
</gene>
<feature type="transmembrane region" description="Helical" evidence="1">
    <location>
        <begin position="7"/>
        <end position="26"/>
    </location>
</feature>
<keyword evidence="1" id="KW-0472">Membrane</keyword>
<accession>A0A1N7KXD7</accession>
<keyword evidence="3" id="KW-1185">Reference proteome</keyword>
<keyword evidence="1" id="KW-1133">Transmembrane helix</keyword>
<dbReference type="STRING" id="570947.SAMN05421687_12222"/>
<proteinExistence type="predicted"/>
<evidence type="ECO:0000313" key="3">
    <source>
        <dbReference type="Proteomes" id="UP000187608"/>
    </source>
</evidence>
<reference evidence="3" key="1">
    <citation type="submission" date="2017-01" db="EMBL/GenBank/DDBJ databases">
        <authorList>
            <person name="Varghese N."/>
            <person name="Submissions S."/>
        </authorList>
    </citation>
    <scope>NUCLEOTIDE SEQUENCE [LARGE SCALE GENOMIC DNA]</scope>
    <source>
        <strain evidence="3">DSM 23127</strain>
    </source>
</reference>
<keyword evidence="1" id="KW-0812">Transmembrane</keyword>
<dbReference type="AlphaFoldDB" id="A0A1N7KXD7"/>